<evidence type="ECO:0000256" key="1">
    <source>
        <dbReference type="SAM" id="MobiDB-lite"/>
    </source>
</evidence>
<feature type="compositionally biased region" description="Basic and acidic residues" evidence="1">
    <location>
        <begin position="238"/>
        <end position="247"/>
    </location>
</feature>
<dbReference type="EMBL" id="JAACJO010000022">
    <property type="protein sequence ID" value="KAF5347910.1"/>
    <property type="molecule type" value="Genomic_DNA"/>
</dbReference>
<reference evidence="2 3" key="1">
    <citation type="journal article" date="2020" name="ISME J.">
        <title>Uncovering the hidden diversity of litter-decomposition mechanisms in mushroom-forming fungi.</title>
        <authorList>
            <person name="Floudas D."/>
            <person name="Bentzer J."/>
            <person name="Ahren D."/>
            <person name="Johansson T."/>
            <person name="Persson P."/>
            <person name="Tunlid A."/>
        </authorList>
    </citation>
    <scope>NUCLEOTIDE SEQUENCE [LARGE SCALE GENOMIC DNA]</scope>
    <source>
        <strain evidence="2 3">CBS 146.42</strain>
    </source>
</reference>
<dbReference type="Proteomes" id="UP000559027">
    <property type="component" value="Unassembled WGS sequence"/>
</dbReference>
<feature type="compositionally biased region" description="Basic and acidic residues" evidence="1">
    <location>
        <begin position="75"/>
        <end position="84"/>
    </location>
</feature>
<sequence>MASATSLPTAATTGPVTEPNAINAAMAHLKPPHPGPPTTDTRVSTSFTVSKHATTAAEPGIAPNTPKRTITSNSADHETKDRTLGKPTTVPSNDDSEHHGPQQANRGKVSNDRNSANVVNTKPTVDTWVITGSISCTPVAAVLQRPTSPDPSPLATATTSSTTDLASRNEGVYSRATGQRDEGEKETNRGKGNWVIFVYTRPTTDTSVTTSSNTCTRTVAVQTTTPDTPEPTTTNNDSEQHGPEQARNKGVYPSARRPTDQREEGEKETNRGQVLIIA</sequence>
<keyword evidence="3" id="KW-1185">Reference proteome</keyword>
<feature type="compositionally biased region" description="Polar residues" evidence="1">
    <location>
        <begin position="38"/>
        <end position="53"/>
    </location>
</feature>
<accession>A0A8H5CU48</accession>
<feature type="region of interest" description="Disordered" evidence="1">
    <location>
        <begin position="1"/>
        <end position="120"/>
    </location>
</feature>
<feature type="region of interest" description="Disordered" evidence="1">
    <location>
        <begin position="144"/>
        <end position="189"/>
    </location>
</feature>
<organism evidence="2 3">
    <name type="scientific">Leucocoprinus leucothites</name>
    <dbReference type="NCBI Taxonomy" id="201217"/>
    <lineage>
        <taxon>Eukaryota</taxon>
        <taxon>Fungi</taxon>
        <taxon>Dikarya</taxon>
        <taxon>Basidiomycota</taxon>
        <taxon>Agaricomycotina</taxon>
        <taxon>Agaricomycetes</taxon>
        <taxon>Agaricomycetidae</taxon>
        <taxon>Agaricales</taxon>
        <taxon>Agaricineae</taxon>
        <taxon>Agaricaceae</taxon>
        <taxon>Leucocoprinus</taxon>
    </lineage>
</organism>
<evidence type="ECO:0000313" key="2">
    <source>
        <dbReference type="EMBL" id="KAF5347910.1"/>
    </source>
</evidence>
<feature type="compositionally biased region" description="Low complexity" evidence="1">
    <location>
        <begin position="153"/>
        <end position="166"/>
    </location>
</feature>
<gene>
    <name evidence="2" type="ORF">D9756_010223</name>
</gene>
<feature type="compositionally biased region" description="Low complexity" evidence="1">
    <location>
        <begin position="205"/>
        <end position="234"/>
    </location>
</feature>
<dbReference type="AlphaFoldDB" id="A0A8H5CU48"/>
<feature type="region of interest" description="Disordered" evidence="1">
    <location>
        <begin position="205"/>
        <end position="278"/>
    </location>
</feature>
<feature type="compositionally biased region" description="Basic and acidic residues" evidence="1">
    <location>
        <begin position="257"/>
        <end position="270"/>
    </location>
</feature>
<feature type="compositionally biased region" description="Basic and acidic residues" evidence="1">
    <location>
        <begin position="178"/>
        <end position="189"/>
    </location>
</feature>
<comment type="caution">
    <text evidence="2">The sequence shown here is derived from an EMBL/GenBank/DDBJ whole genome shotgun (WGS) entry which is preliminary data.</text>
</comment>
<feature type="compositionally biased region" description="Low complexity" evidence="1">
    <location>
        <begin position="1"/>
        <end position="13"/>
    </location>
</feature>
<proteinExistence type="predicted"/>
<evidence type="ECO:0000313" key="3">
    <source>
        <dbReference type="Proteomes" id="UP000559027"/>
    </source>
</evidence>
<protein>
    <submittedName>
        <fullName evidence="2">Uncharacterized protein</fullName>
    </submittedName>
</protein>
<name>A0A8H5CU48_9AGAR</name>